<comment type="subcellular location">
    <subcellularLocation>
        <location evidence="1">Cell membrane</location>
        <topology evidence="1">Multi-pass membrane protein</topology>
    </subcellularLocation>
</comment>
<feature type="transmembrane region" description="Helical" evidence="6">
    <location>
        <begin position="377"/>
        <end position="399"/>
    </location>
</feature>
<accession>A0ABT5XEY1</accession>
<dbReference type="Pfam" id="PF13520">
    <property type="entry name" value="AA_permease_2"/>
    <property type="match status" value="1"/>
</dbReference>
<dbReference type="PANTHER" id="PTHR42770:SF11">
    <property type="entry name" value="INNER MEMBRANE TRANSPORT PROTEIN YBAT"/>
    <property type="match status" value="1"/>
</dbReference>
<feature type="transmembrane region" description="Helical" evidence="6">
    <location>
        <begin position="268"/>
        <end position="296"/>
    </location>
</feature>
<evidence type="ECO:0000313" key="8">
    <source>
        <dbReference type="Proteomes" id="UP001215956"/>
    </source>
</evidence>
<keyword evidence="8" id="KW-1185">Reference proteome</keyword>
<gene>
    <name evidence="7" type="ORF">P0O24_06620</name>
</gene>
<evidence type="ECO:0000313" key="7">
    <source>
        <dbReference type="EMBL" id="MDF0593253.1"/>
    </source>
</evidence>
<reference evidence="7 8" key="1">
    <citation type="submission" date="2023-03" db="EMBL/GenBank/DDBJ databases">
        <title>Whole genome sequencing of Methanotrichaceae archaeon M04Ac.</title>
        <authorList>
            <person name="Khomyakova M.A."/>
            <person name="Merkel A.Y."/>
            <person name="Slobodkin A.I."/>
        </authorList>
    </citation>
    <scope>NUCLEOTIDE SEQUENCE [LARGE SCALE GENOMIC DNA]</scope>
    <source>
        <strain evidence="7 8">M04Ac</strain>
    </source>
</reference>
<keyword evidence="3 6" id="KW-0812">Transmembrane</keyword>
<name>A0ABT5XEY1_9EURY</name>
<evidence type="ECO:0000256" key="6">
    <source>
        <dbReference type="SAM" id="Phobius"/>
    </source>
</evidence>
<feature type="transmembrane region" description="Helical" evidence="6">
    <location>
        <begin position="88"/>
        <end position="112"/>
    </location>
</feature>
<feature type="transmembrane region" description="Helical" evidence="6">
    <location>
        <begin position="47"/>
        <end position="67"/>
    </location>
</feature>
<dbReference type="PANTHER" id="PTHR42770">
    <property type="entry name" value="AMINO ACID TRANSPORTER-RELATED"/>
    <property type="match status" value="1"/>
</dbReference>
<dbReference type="Proteomes" id="UP001215956">
    <property type="component" value="Unassembled WGS sequence"/>
</dbReference>
<sequence>MTEDGKPSLKRELGLFEVTLSGIGIILGAGIYALIGKAAGMAGNAVWISFGLAALIAVFTGLSYAELSSIFPRASAEHEYTRRAFGERLAFVVGWMIIFSGIIGAATVALAFGGYFEALTGLSILGSAIVLLLALSLVLLWGIKISAWFAIVFTLVETAGLLMVIYIGLPHLGSVDYLEMPGGFDGIFGAAALIFFAYMGFEEMVKLSEETRDPERNIPLALVVALATTIVLYMLVAVSVVSVVPWEALAASDAPFAEVAAEALGPEAFVVISAIALFATANTVLLMLLAASRIAYGMAESSAMPDFLARVHPKRRTPWTAIIVVMLLSMGFVFSGDIAFVASANDFILFSTFVVINASLIYLRYKDPDRPRPFRVPLRIGTLPILPMLGIVTSIFLIFHLDEGAVLLGSAIALVGGVFALVLRKKAGEV</sequence>
<feature type="transmembrane region" description="Helical" evidence="6">
    <location>
        <begin position="12"/>
        <end position="35"/>
    </location>
</feature>
<dbReference type="PIRSF" id="PIRSF006060">
    <property type="entry name" value="AA_transporter"/>
    <property type="match status" value="1"/>
</dbReference>
<protein>
    <submittedName>
        <fullName evidence="7">APC family permease</fullName>
    </submittedName>
</protein>
<feature type="transmembrane region" description="Helical" evidence="6">
    <location>
        <begin position="317"/>
        <end position="341"/>
    </location>
</feature>
<evidence type="ECO:0000256" key="2">
    <source>
        <dbReference type="ARBA" id="ARBA00022475"/>
    </source>
</evidence>
<dbReference type="InterPro" id="IPR050367">
    <property type="entry name" value="APC_superfamily"/>
</dbReference>
<feature type="transmembrane region" description="Helical" evidence="6">
    <location>
        <begin position="148"/>
        <end position="169"/>
    </location>
</feature>
<feature type="transmembrane region" description="Helical" evidence="6">
    <location>
        <begin position="222"/>
        <end position="248"/>
    </location>
</feature>
<dbReference type="RefSeq" id="WP_316968958.1">
    <property type="nucleotide sequence ID" value="NZ_JARFPL010000016.1"/>
</dbReference>
<evidence type="ECO:0000256" key="3">
    <source>
        <dbReference type="ARBA" id="ARBA00022692"/>
    </source>
</evidence>
<evidence type="ECO:0000256" key="5">
    <source>
        <dbReference type="ARBA" id="ARBA00023136"/>
    </source>
</evidence>
<evidence type="ECO:0000256" key="4">
    <source>
        <dbReference type="ARBA" id="ARBA00022989"/>
    </source>
</evidence>
<feature type="transmembrane region" description="Helical" evidence="6">
    <location>
        <begin position="405"/>
        <end position="423"/>
    </location>
</feature>
<keyword evidence="5 6" id="KW-0472">Membrane</keyword>
<feature type="transmembrane region" description="Helical" evidence="6">
    <location>
        <begin position="347"/>
        <end position="365"/>
    </location>
</feature>
<keyword evidence="4 6" id="KW-1133">Transmembrane helix</keyword>
<feature type="transmembrane region" description="Helical" evidence="6">
    <location>
        <begin position="118"/>
        <end position="141"/>
    </location>
</feature>
<keyword evidence="2" id="KW-1003">Cell membrane</keyword>
<comment type="caution">
    <text evidence="7">The sequence shown here is derived from an EMBL/GenBank/DDBJ whole genome shotgun (WGS) entry which is preliminary data.</text>
</comment>
<proteinExistence type="predicted"/>
<dbReference type="InterPro" id="IPR002293">
    <property type="entry name" value="AA/rel_permease1"/>
</dbReference>
<dbReference type="Gene3D" id="1.20.1740.10">
    <property type="entry name" value="Amino acid/polyamine transporter I"/>
    <property type="match status" value="1"/>
</dbReference>
<evidence type="ECO:0000256" key="1">
    <source>
        <dbReference type="ARBA" id="ARBA00004651"/>
    </source>
</evidence>
<dbReference type="EMBL" id="JARFPL010000016">
    <property type="protein sequence ID" value="MDF0593253.1"/>
    <property type="molecule type" value="Genomic_DNA"/>
</dbReference>
<organism evidence="7 8">
    <name type="scientific">Candidatus Methanocrinis alkalitolerans</name>
    <dbReference type="NCBI Taxonomy" id="3033395"/>
    <lineage>
        <taxon>Archaea</taxon>
        <taxon>Methanobacteriati</taxon>
        <taxon>Methanobacteriota</taxon>
        <taxon>Stenosarchaea group</taxon>
        <taxon>Methanomicrobia</taxon>
        <taxon>Methanotrichales</taxon>
        <taxon>Methanotrichaceae</taxon>
        <taxon>Methanocrinis</taxon>
    </lineage>
</organism>
<feature type="transmembrane region" description="Helical" evidence="6">
    <location>
        <begin position="181"/>
        <end position="201"/>
    </location>
</feature>